<dbReference type="InterPro" id="IPR011050">
    <property type="entry name" value="Pectin_lyase_fold/virulence"/>
</dbReference>
<dbReference type="Gene3D" id="2.160.20.10">
    <property type="entry name" value="Single-stranded right-handed beta-helix, Pectin lyase-like"/>
    <property type="match status" value="1"/>
</dbReference>
<dbReference type="SUPFAM" id="SSF51126">
    <property type="entry name" value="Pectin lyase-like"/>
    <property type="match status" value="1"/>
</dbReference>
<dbReference type="RefSeq" id="WP_264282701.1">
    <property type="nucleotide sequence ID" value="NZ_CP107006.1"/>
</dbReference>
<evidence type="ECO:0000259" key="2">
    <source>
        <dbReference type="Pfam" id="PF12708"/>
    </source>
</evidence>
<name>A0ABY6J5C4_9BACT</name>
<dbReference type="InterPro" id="IPR024535">
    <property type="entry name" value="RHGA/B-epi-like_pectate_lyase"/>
</dbReference>
<dbReference type="InterPro" id="IPR012334">
    <property type="entry name" value="Pectin_lyas_fold"/>
</dbReference>
<accession>A0ABY6J5C4</accession>
<protein>
    <recommendedName>
        <fullName evidence="2">Rhamnogalacturonase A/B/Epimerase-like pectate lyase domain-containing protein</fullName>
    </recommendedName>
</protein>
<dbReference type="InterPro" id="IPR051801">
    <property type="entry name" value="GH28_Enzymes"/>
</dbReference>
<organism evidence="3 4">
    <name type="scientific">Chitinophaga horti</name>
    <dbReference type="NCBI Taxonomy" id="2920382"/>
    <lineage>
        <taxon>Bacteria</taxon>
        <taxon>Pseudomonadati</taxon>
        <taxon>Bacteroidota</taxon>
        <taxon>Chitinophagia</taxon>
        <taxon>Chitinophagales</taxon>
        <taxon>Chitinophagaceae</taxon>
        <taxon>Chitinophaga</taxon>
    </lineage>
</organism>
<dbReference type="EMBL" id="CP107006">
    <property type="protein sequence ID" value="UYQ94879.1"/>
    <property type="molecule type" value="Genomic_DNA"/>
</dbReference>
<evidence type="ECO:0000256" key="1">
    <source>
        <dbReference type="SAM" id="SignalP"/>
    </source>
</evidence>
<proteinExistence type="predicted"/>
<feature type="chain" id="PRO_5047312543" description="Rhamnogalacturonase A/B/Epimerase-like pectate lyase domain-containing protein" evidence="1">
    <location>
        <begin position="24"/>
        <end position="172"/>
    </location>
</feature>
<evidence type="ECO:0000313" key="3">
    <source>
        <dbReference type="EMBL" id="UYQ94879.1"/>
    </source>
</evidence>
<dbReference type="PANTHER" id="PTHR31339:SF9">
    <property type="entry name" value="PLASMIN AND FIBRONECTIN-BINDING PROTEIN A"/>
    <property type="match status" value="1"/>
</dbReference>
<evidence type="ECO:0000313" key="4">
    <source>
        <dbReference type="Proteomes" id="UP001162741"/>
    </source>
</evidence>
<keyword evidence="1" id="KW-0732">Signal</keyword>
<sequence>MRLHIPILSIALAAALYAEPATAQYSWNNLPVVQEPTFRKDTFNIRRYGAKADGLTLNSPAINKAIDACSKNGGGVVLVPAGLWLTGPVVLKSNVELHLEKSALLQFTEDFDQYPLIATNYEGLAAMRCQPPISAVDATNIAITGHGIIDGAGDAWRQVKKDKLTESQWKNW</sequence>
<gene>
    <name evidence="3" type="ORF">MKQ68_07210</name>
</gene>
<dbReference type="PANTHER" id="PTHR31339">
    <property type="entry name" value="PECTIN LYASE-RELATED"/>
    <property type="match status" value="1"/>
</dbReference>
<dbReference type="Pfam" id="PF12708">
    <property type="entry name" value="Pect-lyase_RHGA_epim"/>
    <property type="match status" value="1"/>
</dbReference>
<keyword evidence="4" id="KW-1185">Reference proteome</keyword>
<feature type="signal peptide" evidence="1">
    <location>
        <begin position="1"/>
        <end position="23"/>
    </location>
</feature>
<dbReference type="Proteomes" id="UP001162741">
    <property type="component" value="Chromosome"/>
</dbReference>
<feature type="domain" description="Rhamnogalacturonase A/B/Epimerase-like pectate lyase" evidence="2">
    <location>
        <begin position="43"/>
        <end position="97"/>
    </location>
</feature>
<reference evidence="3" key="1">
    <citation type="submission" date="2022-10" db="EMBL/GenBank/DDBJ databases">
        <title>Chitinophaga sp. nov., isolated from soil.</title>
        <authorList>
            <person name="Jeon C.O."/>
        </authorList>
    </citation>
    <scope>NUCLEOTIDE SEQUENCE</scope>
    <source>
        <strain evidence="3">R8</strain>
    </source>
</reference>